<dbReference type="InterPro" id="IPR018294">
    <property type="entry name" value="ISPD_synthase_CS"/>
</dbReference>
<evidence type="ECO:0000256" key="1">
    <source>
        <dbReference type="ARBA" id="ARBA00001282"/>
    </source>
</evidence>
<dbReference type="Proteomes" id="UP001589838">
    <property type="component" value="Unassembled WGS sequence"/>
</dbReference>
<comment type="caution">
    <text evidence="8">The sequence shown here is derived from an EMBL/GenBank/DDBJ whole genome shotgun (WGS) entry which is preliminary data.</text>
</comment>
<dbReference type="EC" id="2.7.7.60" evidence="7"/>
<evidence type="ECO:0000313" key="9">
    <source>
        <dbReference type="Proteomes" id="UP001589838"/>
    </source>
</evidence>
<organism evidence="8 9">
    <name type="scientific">Halalkalibacter kiskunsagensis</name>
    <dbReference type="NCBI Taxonomy" id="1548599"/>
    <lineage>
        <taxon>Bacteria</taxon>
        <taxon>Bacillati</taxon>
        <taxon>Bacillota</taxon>
        <taxon>Bacilli</taxon>
        <taxon>Bacillales</taxon>
        <taxon>Bacillaceae</taxon>
        <taxon>Halalkalibacter</taxon>
    </lineage>
</organism>
<sequence>MNYSVVIPAAGQGKRMKAGRNKQFLKLAGEPLIVHTLRLFENDSWCENIILVANKTEHQMMWNLAKEMGFQKISGVICGGEERQQSVKNGIDSLHKEQIVLVHDGARPFITVDVIHRLVETAMEKRAVTVAVPVKDTIKRVKKGKVVDTLNREELWQIQTPQAFQLSLLQEAHTRAKQEGMIGTDDASLVEWLGHEVCVIEGDYQNIKLTTPDDMLLAEAILQKRELGKS</sequence>
<dbReference type="EMBL" id="JBHLUX010000009">
    <property type="protein sequence ID" value="MFC0469772.1"/>
    <property type="molecule type" value="Genomic_DNA"/>
</dbReference>
<evidence type="ECO:0000256" key="4">
    <source>
        <dbReference type="ARBA" id="ARBA00022679"/>
    </source>
</evidence>
<dbReference type="CDD" id="cd02516">
    <property type="entry name" value="CDP-ME_synthetase"/>
    <property type="match status" value="1"/>
</dbReference>
<dbReference type="Pfam" id="PF01128">
    <property type="entry name" value="IspD"/>
    <property type="match status" value="1"/>
</dbReference>
<keyword evidence="6 7" id="KW-0414">Isoprene biosynthesis</keyword>
<protein>
    <recommendedName>
        <fullName evidence="7">2-C-methyl-D-erythritol 4-phosphate cytidylyltransferase</fullName>
        <ecNumber evidence="7">2.7.7.60</ecNumber>
    </recommendedName>
    <alternativeName>
        <fullName evidence="7">4-diphosphocytidyl-2C-methyl-D-erythritol synthase</fullName>
    </alternativeName>
    <alternativeName>
        <fullName evidence="7">MEP cytidylyltransferase</fullName>
        <shortName evidence="7">MCT</shortName>
    </alternativeName>
</protein>
<feature type="site" description="Transition state stabilizer" evidence="7">
    <location>
        <position position="22"/>
    </location>
</feature>
<dbReference type="PROSITE" id="PS01295">
    <property type="entry name" value="ISPD"/>
    <property type="match status" value="1"/>
</dbReference>
<comment type="similarity">
    <text evidence="3 7">Belongs to the IspD/TarI cytidylyltransferase family. IspD subfamily.</text>
</comment>
<reference evidence="8 9" key="1">
    <citation type="submission" date="2024-09" db="EMBL/GenBank/DDBJ databases">
        <authorList>
            <person name="Sun Q."/>
            <person name="Mori K."/>
        </authorList>
    </citation>
    <scope>NUCLEOTIDE SEQUENCE [LARGE SCALE GENOMIC DNA]</scope>
    <source>
        <strain evidence="8 9">NCAIM B.02610</strain>
    </source>
</reference>
<dbReference type="NCBIfam" id="TIGR00453">
    <property type="entry name" value="ispD"/>
    <property type="match status" value="1"/>
</dbReference>
<dbReference type="PANTHER" id="PTHR32125">
    <property type="entry name" value="2-C-METHYL-D-ERYTHRITOL 4-PHOSPHATE CYTIDYLYLTRANSFERASE, CHLOROPLASTIC"/>
    <property type="match status" value="1"/>
</dbReference>
<evidence type="ECO:0000256" key="6">
    <source>
        <dbReference type="ARBA" id="ARBA00023229"/>
    </source>
</evidence>
<dbReference type="InterPro" id="IPR050088">
    <property type="entry name" value="IspD/TarI_cytidylyltransf_bact"/>
</dbReference>
<feature type="site" description="Transition state stabilizer" evidence="7">
    <location>
        <position position="15"/>
    </location>
</feature>
<dbReference type="HAMAP" id="MF_00108">
    <property type="entry name" value="IspD"/>
    <property type="match status" value="1"/>
</dbReference>
<gene>
    <name evidence="7 8" type="primary">ispD</name>
    <name evidence="8" type="ORF">ACFFHM_04285</name>
</gene>
<name>A0ABV6KA11_9BACI</name>
<proteinExistence type="inferred from homology"/>
<accession>A0ABV6KA11</accession>
<dbReference type="InterPro" id="IPR034683">
    <property type="entry name" value="IspD/TarI"/>
</dbReference>
<dbReference type="Gene3D" id="3.90.550.10">
    <property type="entry name" value="Spore Coat Polysaccharide Biosynthesis Protein SpsA, Chain A"/>
    <property type="match status" value="1"/>
</dbReference>
<comment type="catalytic activity">
    <reaction evidence="1 7">
        <text>2-C-methyl-D-erythritol 4-phosphate + CTP + H(+) = 4-CDP-2-C-methyl-D-erythritol + diphosphate</text>
        <dbReference type="Rhea" id="RHEA:13429"/>
        <dbReference type="ChEBI" id="CHEBI:15378"/>
        <dbReference type="ChEBI" id="CHEBI:33019"/>
        <dbReference type="ChEBI" id="CHEBI:37563"/>
        <dbReference type="ChEBI" id="CHEBI:57823"/>
        <dbReference type="ChEBI" id="CHEBI:58262"/>
        <dbReference type="EC" id="2.7.7.60"/>
    </reaction>
</comment>
<keyword evidence="5 7" id="KW-0548">Nucleotidyltransferase</keyword>
<feature type="site" description="Positions MEP for the nucleophilic attack" evidence="7">
    <location>
        <position position="152"/>
    </location>
</feature>
<comment type="function">
    <text evidence="7">Catalyzes the formation of 4-diphosphocytidyl-2-C-methyl-D-erythritol from CTP and 2-C-methyl-D-erythritol 4-phosphate (MEP).</text>
</comment>
<evidence type="ECO:0000256" key="5">
    <source>
        <dbReference type="ARBA" id="ARBA00022695"/>
    </source>
</evidence>
<feature type="site" description="Positions MEP for the nucleophilic attack" evidence="7">
    <location>
        <position position="208"/>
    </location>
</feature>
<keyword evidence="9" id="KW-1185">Reference proteome</keyword>
<dbReference type="PANTHER" id="PTHR32125:SF4">
    <property type="entry name" value="2-C-METHYL-D-ERYTHRITOL 4-PHOSPHATE CYTIDYLYLTRANSFERASE, CHLOROPLASTIC"/>
    <property type="match status" value="1"/>
</dbReference>
<evidence type="ECO:0000256" key="7">
    <source>
        <dbReference type="HAMAP-Rule" id="MF_00108"/>
    </source>
</evidence>
<keyword evidence="4 7" id="KW-0808">Transferase</keyword>
<evidence type="ECO:0000313" key="8">
    <source>
        <dbReference type="EMBL" id="MFC0469772.1"/>
    </source>
</evidence>
<dbReference type="InterPro" id="IPR001228">
    <property type="entry name" value="IspD"/>
</dbReference>
<dbReference type="RefSeq" id="WP_335962353.1">
    <property type="nucleotide sequence ID" value="NZ_JAXBLX010000027.1"/>
</dbReference>
<dbReference type="SUPFAM" id="SSF53448">
    <property type="entry name" value="Nucleotide-diphospho-sugar transferases"/>
    <property type="match status" value="1"/>
</dbReference>
<comment type="pathway">
    <text evidence="2 7">Isoprenoid biosynthesis; isopentenyl diphosphate biosynthesis via DXP pathway; isopentenyl diphosphate from 1-deoxy-D-xylulose 5-phosphate: step 2/6.</text>
</comment>
<evidence type="ECO:0000256" key="3">
    <source>
        <dbReference type="ARBA" id="ARBA00009789"/>
    </source>
</evidence>
<evidence type="ECO:0000256" key="2">
    <source>
        <dbReference type="ARBA" id="ARBA00004787"/>
    </source>
</evidence>
<dbReference type="GO" id="GO:0050518">
    <property type="term" value="F:2-C-methyl-D-erythritol 4-phosphate cytidylyltransferase activity"/>
    <property type="evidence" value="ECO:0007669"/>
    <property type="project" value="UniProtKB-EC"/>
</dbReference>
<dbReference type="InterPro" id="IPR029044">
    <property type="entry name" value="Nucleotide-diphossugar_trans"/>
</dbReference>